<sequence>IDLPVNEWKSYVFQKWFLFRKSIPVTISTAETLSDIFLHSSLLLQPEDEMFLQSRPISRNKKNPKYKI</sequence>
<accession>A0A8C8XEF5</accession>
<evidence type="ECO:0000313" key="1">
    <source>
        <dbReference type="Ensembl" id="ENSPLOP00000015984.1"/>
    </source>
</evidence>
<reference evidence="1" key="3">
    <citation type="submission" date="2025-09" db="UniProtKB">
        <authorList>
            <consortium name="Ensembl"/>
        </authorList>
    </citation>
    <scope>IDENTIFICATION</scope>
</reference>
<protein>
    <submittedName>
        <fullName evidence="1">Uncharacterized protein</fullName>
    </submittedName>
</protein>
<reference evidence="1" key="1">
    <citation type="journal article" date="2019" name="bioRxiv">
        <title>Long live the king: chromosome-level assembly of the lion (Panthera leo) using linked-read, Hi-C, and long read data.</title>
        <authorList>
            <person name="Armstrong E.E."/>
            <person name="Taylor R.W."/>
            <person name="Miller D.E."/>
            <person name="Kaelin C."/>
            <person name="Barsh G."/>
            <person name="Hadly E.A."/>
            <person name="Petrov D."/>
        </authorList>
    </citation>
    <scope>NUCLEOTIDE SEQUENCE [LARGE SCALE GENOMIC DNA]</scope>
</reference>
<evidence type="ECO:0000313" key="2">
    <source>
        <dbReference type="Proteomes" id="UP000694399"/>
    </source>
</evidence>
<dbReference type="Proteomes" id="UP000694399">
    <property type="component" value="Chromosome C2"/>
</dbReference>
<dbReference type="Ensembl" id="ENSPLOT00000017693.1">
    <property type="protein sequence ID" value="ENSPLOP00000015984.1"/>
    <property type="gene ID" value="ENSPLOG00000011700.1"/>
</dbReference>
<organism evidence="1 2">
    <name type="scientific">Panthera leo</name>
    <name type="common">Lion</name>
    <dbReference type="NCBI Taxonomy" id="9689"/>
    <lineage>
        <taxon>Eukaryota</taxon>
        <taxon>Metazoa</taxon>
        <taxon>Chordata</taxon>
        <taxon>Craniata</taxon>
        <taxon>Vertebrata</taxon>
        <taxon>Euteleostomi</taxon>
        <taxon>Mammalia</taxon>
        <taxon>Eutheria</taxon>
        <taxon>Laurasiatheria</taxon>
        <taxon>Carnivora</taxon>
        <taxon>Feliformia</taxon>
        <taxon>Felidae</taxon>
        <taxon>Pantherinae</taxon>
        <taxon>Panthera</taxon>
    </lineage>
</organism>
<name>A0A8C8XEF5_PANLE</name>
<dbReference type="AlphaFoldDB" id="A0A8C8XEF5"/>
<proteinExistence type="predicted"/>
<reference evidence="1" key="2">
    <citation type="submission" date="2025-08" db="UniProtKB">
        <authorList>
            <consortium name="Ensembl"/>
        </authorList>
    </citation>
    <scope>IDENTIFICATION</scope>
</reference>
<keyword evidence="2" id="KW-1185">Reference proteome</keyword>